<accession>A0A0G3BF91</accession>
<dbReference type="OrthoDB" id="8665408at2"/>
<dbReference type="AlphaFoldDB" id="A0A0G3BF91"/>
<protein>
    <submittedName>
        <fullName evidence="1">Uncharacterized protein</fullName>
    </submittedName>
</protein>
<evidence type="ECO:0000313" key="1">
    <source>
        <dbReference type="EMBL" id="AKJ27982.1"/>
    </source>
</evidence>
<keyword evidence="2" id="KW-1185">Reference proteome</keyword>
<dbReference type="STRING" id="413882.AAW51_1291"/>
<sequence>MSTTTRHTGSALITREMAQRAVELALPILDASTRDERINQSGFLYVVITDPTRTPMNASFDEAILYEQAIGGPREKWDADYAAFARAKTRVSWEHGRDSFRVQMDEPYRLRSGDTTLWGSVCLDGIVVGVSGGEAAFDEAFAGTVAMLLRALAKMAYKERSAKELFYA</sequence>
<dbReference type="EMBL" id="CP011371">
    <property type="protein sequence ID" value="AKJ27982.1"/>
    <property type="molecule type" value="Genomic_DNA"/>
</dbReference>
<gene>
    <name evidence="1" type="ORF">AAW51_1291</name>
</gene>
<dbReference type="RefSeq" id="WP_047193944.1">
    <property type="nucleotide sequence ID" value="NZ_CP011371.1"/>
</dbReference>
<proteinExistence type="predicted"/>
<evidence type="ECO:0000313" key="2">
    <source>
        <dbReference type="Proteomes" id="UP000035352"/>
    </source>
</evidence>
<name>A0A0G3BF91_9BURK</name>
<dbReference type="Proteomes" id="UP000035352">
    <property type="component" value="Chromosome"/>
</dbReference>
<organism evidence="1 2">
    <name type="scientific">Caldimonas brevitalea</name>
    <dbReference type="NCBI Taxonomy" id="413882"/>
    <lineage>
        <taxon>Bacteria</taxon>
        <taxon>Pseudomonadati</taxon>
        <taxon>Pseudomonadota</taxon>
        <taxon>Betaproteobacteria</taxon>
        <taxon>Burkholderiales</taxon>
        <taxon>Sphaerotilaceae</taxon>
        <taxon>Caldimonas</taxon>
    </lineage>
</organism>
<dbReference type="PATRIC" id="fig|413882.6.peg.1356"/>
<dbReference type="KEGG" id="pbh:AAW51_1291"/>
<reference evidence="1 2" key="1">
    <citation type="submission" date="2015-05" db="EMBL/GenBank/DDBJ databases">
        <authorList>
            <person name="Tang B."/>
            <person name="Yu Y."/>
        </authorList>
    </citation>
    <scope>NUCLEOTIDE SEQUENCE [LARGE SCALE GENOMIC DNA]</scope>
    <source>
        <strain evidence="1 2">DSM 7029</strain>
    </source>
</reference>